<evidence type="ECO:0000313" key="2">
    <source>
        <dbReference type="Proteomes" id="UP000294919"/>
    </source>
</evidence>
<dbReference type="AlphaFoldDB" id="A0A4R2KNV5"/>
<gene>
    <name evidence="1" type="ORF">EV214_1462</name>
</gene>
<evidence type="ECO:0000313" key="1">
    <source>
        <dbReference type="EMBL" id="TCO68265.1"/>
    </source>
</evidence>
<protein>
    <submittedName>
        <fullName evidence="1">Uncharacterized protein</fullName>
    </submittedName>
</protein>
<accession>A0A4R2KNV5</accession>
<sequence>MDAFVFLINRRNMKRGKNGYDIENIIIKIEAEDDTDITYSMGRNNII</sequence>
<proteinExistence type="predicted"/>
<keyword evidence="2" id="KW-1185">Reference proteome</keyword>
<dbReference type="Proteomes" id="UP000294919">
    <property type="component" value="Unassembled WGS sequence"/>
</dbReference>
<organism evidence="1 2">
    <name type="scientific">Marinisporobacter balticus</name>
    <dbReference type="NCBI Taxonomy" id="2018667"/>
    <lineage>
        <taxon>Bacteria</taxon>
        <taxon>Bacillati</taxon>
        <taxon>Bacillota</taxon>
        <taxon>Clostridia</taxon>
        <taxon>Peptostreptococcales</taxon>
        <taxon>Thermotaleaceae</taxon>
        <taxon>Marinisporobacter</taxon>
    </lineage>
</organism>
<comment type="caution">
    <text evidence="1">The sequence shown here is derived from an EMBL/GenBank/DDBJ whole genome shotgun (WGS) entry which is preliminary data.</text>
</comment>
<name>A0A4R2KNV5_9FIRM</name>
<dbReference type="EMBL" id="SLWV01000046">
    <property type="protein sequence ID" value="TCO68265.1"/>
    <property type="molecule type" value="Genomic_DNA"/>
</dbReference>
<reference evidence="1 2" key="1">
    <citation type="submission" date="2019-03" db="EMBL/GenBank/DDBJ databases">
        <title>Genomic Encyclopedia of Type Strains, Phase IV (KMG-IV): sequencing the most valuable type-strain genomes for metagenomic binning, comparative biology and taxonomic classification.</title>
        <authorList>
            <person name="Goeker M."/>
        </authorList>
    </citation>
    <scope>NUCLEOTIDE SEQUENCE [LARGE SCALE GENOMIC DNA]</scope>
    <source>
        <strain evidence="1 2">DSM 102940</strain>
    </source>
</reference>